<accession>A0A4R9M3F0</accession>
<dbReference type="Gene3D" id="3.40.50.1820">
    <property type="entry name" value="alpha/beta hydrolase"/>
    <property type="match status" value="1"/>
</dbReference>
<sequence length="640" mass="74835">MAFFRFRFLSILLLFLSCSDGIKISKFDRDEQYRAISEHTLFTGKLSYIAIQFLLEKEEWEDFLAEPKLVIQDLVLDYQNRKEPKTALIIAELSYYLAQNQKERKDEFLEYTGTSIYHSYAYLFFSKDADSPQYLPDFRRACDYYNRSLSNLINALRIKNLSTDIDFLQIPMVYGAIYAKFSKPNFSYFPDQFEDIHSTYDFKIEGLSSYQSEYGLGVPIVLTSKYEKNKPKEDNPHLKNTYENAMPATFFLEITSPENKTPELENFFEFHGKTEIFDTLKVNHIKVRNKTIPLEKDFSTPFAFLMYNREKVGGIEAALNAKLLDTDQGMYMLESYQADKIPIVFVHGLMSSPYTWIDMINYLYGIPEIRERYQFWVYWYPTGNPIYYSGYRFRETLRSLRDKYDRNHTNPHFKKMVIVAHSMGGLVSKLTALNIKESEWLESIIVNPNDLDKLSTKDRTLLKNMLHFEAQDFTKKFIFIAVPHGGSKLAETWWAQGFNSFIRLPEKAWGGLQGILNTLTYKLSLSQIQTRSIPTGVESLRPDSTFIQVTRNKKFPKDVEFHSIHGVSENLPLLSRKKVMYMFDKKEWESSLGWSDSVVNYSSSYLEGAKSNLLLKGNHSVHRNPLAIREVIRILEEHIR</sequence>
<dbReference type="RefSeq" id="WP_135759414.1">
    <property type="nucleotide sequence ID" value="NZ_RQHW01000015.1"/>
</dbReference>
<comment type="caution">
    <text evidence="1">The sequence shown here is derived from an EMBL/GenBank/DDBJ whole genome shotgun (WGS) entry which is preliminary data.</text>
</comment>
<evidence type="ECO:0008006" key="3">
    <source>
        <dbReference type="Google" id="ProtNLM"/>
    </source>
</evidence>
<keyword evidence="2" id="KW-1185">Reference proteome</keyword>
<dbReference type="EMBL" id="RQHW01000015">
    <property type="protein sequence ID" value="TGN20257.1"/>
    <property type="molecule type" value="Genomic_DNA"/>
</dbReference>
<name>A0A4R9M3F0_9LEPT</name>
<dbReference type="Proteomes" id="UP000298058">
    <property type="component" value="Unassembled WGS sequence"/>
</dbReference>
<proteinExistence type="predicted"/>
<gene>
    <name evidence="1" type="ORF">EHS15_04800</name>
</gene>
<protein>
    <recommendedName>
        <fullName evidence="3">Alpha/beta hydrolase</fullName>
    </recommendedName>
</protein>
<dbReference type="InterPro" id="IPR029058">
    <property type="entry name" value="AB_hydrolase_fold"/>
</dbReference>
<dbReference type="SUPFAM" id="SSF53474">
    <property type="entry name" value="alpha/beta-Hydrolases"/>
    <property type="match status" value="1"/>
</dbReference>
<organism evidence="1 2">
    <name type="scientific">Leptospira idonii</name>
    <dbReference type="NCBI Taxonomy" id="1193500"/>
    <lineage>
        <taxon>Bacteria</taxon>
        <taxon>Pseudomonadati</taxon>
        <taxon>Spirochaetota</taxon>
        <taxon>Spirochaetia</taxon>
        <taxon>Leptospirales</taxon>
        <taxon>Leptospiraceae</taxon>
        <taxon>Leptospira</taxon>
    </lineage>
</organism>
<dbReference type="OrthoDB" id="9765872at2"/>
<dbReference type="PROSITE" id="PS51257">
    <property type="entry name" value="PROKAR_LIPOPROTEIN"/>
    <property type="match status" value="1"/>
</dbReference>
<evidence type="ECO:0000313" key="1">
    <source>
        <dbReference type="EMBL" id="TGN20257.1"/>
    </source>
</evidence>
<evidence type="ECO:0000313" key="2">
    <source>
        <dbReference type="Proteomes" id="UP000298058"/>
    </source>
</evidence>
<dbReference type="AlphaFoldDB" id="A0A4R9M3F0"/>
<reference evidence="1" key="1">
    <citation type="journal article" date="2019" name="PLoS Negl. Trop. Dis.">
        <title>Revisiting the worldwide diversity of Leptospira species in the environment.</title>
        <authorList>
            <person name="Vincent A.T."/>
            <person name="Schiettekatte O."/>
            <person name="Bourhy P."/>
            <person name="Veyrier F.J."/>
            <person name="Picardeau M."/>
        </authorList>
    </citation>
    <scope>NUCLEOTIDE SEQUENCE [LARGE SCALE GENOMIC DNA]</scope>
    <source>
        <strain evidence="1">201300427</strain>
    </source>
</reference>